<organism evidence="2 3">
    <name type="scientific">Thalassiosira oceanica</name>
    <name type="common">Marine diatom</name>
    <dbReference type="NCBI Taxonomy" id="159749"/>
    <lineage>
        <taxon>Eukaryota</taxon>
        <taxon>Sar</taxon>
        <taxon>Stramenopiles</taxon>
        <taxon>Ochrophyta</taxon>
        <taxon>Bacillariophyta</taxon>
        <taxon>Coscinodiscophyceae</taxon>
        <taxon>Thalassiosirophycidae</taxon>
        <taxon>Thalassiosirales</taxon>
        <taxon>Thalassiosiraceae</taxon>
        <taxon>Thalassiosira</taxon>
    </lineage>
</organism>
<feature type="compositionally biased region" description="Basic and acidic residues" evidence="1">
    <location>
        <begin position="226"/>
        <end position="243"/>
    </location>
</feature>
<evidence type="ECO:0000256" key="1">
    <source>
        <dbReference type="SAM" id="MobiDB-lite"/>
    </source>
</evidence>
<feature type="compositionally biased region" description="Basic and acidic residues" evidence="1">
    <location>
        <begin position="17"/>
        <end position="27"/>
    </location>
</feature>
<evidence type="ECO:0000313" key="3">
    <source>
        <dbReference type="Proteomes" id="UP000266841"/>
    </source>
</evidence>
<feature type="compositionally biased region" description="Gly residues" evidence="1">
    <location>
        <begin position="55"/>
        <end position="68"/>
    </location>
</feature>
<reference evidence="2 3" key="1">
    <citation type="journal article" date="2012" name="Genome Biol.">
        <title>Genome and low-iron response of an oceanic diatom adapted to chronic iron limitation.</title>
        <authorList>
            <person name="Lommer M."/>
            <person name="Specht M."/>
            <person name="Roy A.S."/>
            <person name="Kraemer L."/>
            <person name="Andreson R."/>
            <person name="Gutowska M.A."/>
            <person name="Wolf J."/>
            <person name="Bergner S.V."/>
            <person name="Schilhabel M.B."/>
            <person name="Klostermeier U.C."/>
            <person name="Beiko R.G."/>
            <person name="Rosenstiel P."/>
            <person name="Hippler M."/>
            <person name="Laroche J."/>
        </authorList>
    </citation>
    <scope>NUCLEOTIDE SEQUENCE [LARGE SCALE GENOMIC DNA]</scope>
    <source>
        <strain evidence="2 3">CCMP1005</strain>
    </source>
</reference>
<proteinExistence type="predicted"/>
<feature type="compositionally biased region" description="Basic and acidic residues" evidence="1">
    <location>
        <begin position="186"/>
        <end position="199"/>
    </location>
</feature>
<feature type="compositionally biased region" description="Basic and acidic residues" evidence="1">
    <location>
        <begin position="69"/>
        <end position="78"/>
    </location>
</feature>
<sequence length="310" mass="33405">RSGHRRGTDGRFPAHSSRAEDGGRDGGRGAGPGAPAEAEEPATGARGGRTSSTTAGGGVQSLPGGGDEGGGREEETRPPPRKPRRPPGPSRSDPMQRTSHDARETFLFSGSTERGESFPNGRRIVLGRLGDDEGSRREMEATSRKSTARRFQDSARRRFWTTETFSTDGIFTAAGNATINSKRRRESSMKRRREVDEQKLCSGARSRRSRQATGAEGGACTIFALRGRDPSRAGRPSELREVSAGRPSPIVTSSKVAVLHRGSRDGGAGRPSSQRPRERGIVLRWQHQKYVAGGWAERGEAPRPALSRSP</sequence>
<feature type="region of interest" description="Disordered" evidence="1">
    <location>
        <begin position="176"/>
        <end position="281"/>
    </location>
</feature>
<comment type="caution">
    <text evidence="2">The sequence shown here is derived from an EMBL/GenBank/DDBJ whole genome shotgun (WGS) entry which is preliminary data.</text>
</comment>
<feature type="compositionally biased region" description="Low complexity" evidence="1">
    <location>
        <begin position="33"/>
        <end position="54"/>
    </location>
</feature>
<dbReference type="Proteomes" id="UP000266841">
    <property type="component" value="Unassembled WGS sequence"/>
</dbReference>
<keyword evidence="3" id="KW-1185">Reference proteome</keyword>
<dbReference type="AlphaFoldDB" id="K0RKK3"/>
<feature type="non-terminal residue" evidence="2">
    <location>
        <position position="1"/>
    </location>
</feature>
<feature type="compositionally biased region" description="Basic and acidic residues" evidence="1">
    <location>
        <begin position="129"/>
        <end position="143"/>
    </location>
</feature>
<evidence type="ECO:0000313" key="2">
    <source>
        <dbReference type="EMBL" id="EJK53700.1"/>
    </source>
</evidence>
<accession>K0RKK3</accession>
<gene>
    <name evidence="2" type="ORF">THAOC_26805</name>
</gene>
<name>K0RKK3_THAOC</name>
<dbReference type="EMBL" id="AGNL01037217">
    <property type="protein sequence ID" value="EJK53700.1"/>
    <property type="molecule type" value="Genomic_DNA"/>
</dbReference>
<protein>
    <submittedName>
        <fullName evidence="2">Uncharacterized protein</fullName>
    </submittedName>
</protein>
<feature type="region of interest" description="Disordered" evidence="1">
    <location>
        <begin position="1"/>
        <end position="152"/>
    </location>
</feature>